<dbReference type="PROSITE" id="PS00107">
    <property type="entry name" value="PROTEIN_KINASE_ATP"/>
    <property type="match status" value="1"/>
</dbReference>
<evidence type="ECO:0000256" key="9">
    <source>
        <dbReference type="ARBA" id="ARBA00022741"/>
    </source>
</evidence>
<proteinExistence type="inferred from homology"/>
<feature type="transmembrane region" description="Helical" evidence="21">
    <location>
        <begin position="498"/>
        <end position="520"/>
    </location>
</feature>
<keyword evidence="5 19" id="KW-0808">Transferase</keyword>
<evidence type="ECO:0000256" key="6">
    <source>
        <dbReference type="ARBA" id="ARBA00022692"/>
    </source>
</evidence>
<comment type="subcellular location">
    <subcellularLocation>
        <location evidence="1">Membrane</location>
        <topology evidence="1">Single-pass type I membrane protein</topology>
    </subcellularLocation>
</comment>
<protein>
    <recommendedName>
        <fullName evidence="19">Receptor-like serine/threonine-protein kinase</fullName>
        <ecNumber evidence="19">2.7.11.1</ecNumber>
    </recommendedName>
</protein>
<dbReference type="PANTHER" id="PTHR47976">
    <property type="entry name" value="G-TYPE LECTIN S-RECEPTOR-LIKE SERINE/THREONINE-PROTEIN KINASE SD2-5"/>
    <property type="match status" value="1"/>
</dbReference>
<dbReference type="PROSITE" id="PS00108">
    <property type="entry name" value="PROTEIN_KINASE_ST"/>
    <property type="match status" value="1"/>
</dbReference>
<reference evidence="25" key="1">
    <citation type="submission" date="2021-08" db="EMBL/GenBank/DDBJ databases">
        <title>WGS assembly of Ceratopteris richardii.</title>
        <authorList>
            <person name="Marchant D.B."/>
            <person name="Chen G."/>
            <person name="Jenkins J."/>
            <person name="Shu S."/>
            <person name="Leebens-Mack J."/>
            <person name="Grimwood J."/>
            <person name="Schmutz J."/>
            <person name="Soltis P."/>
            <person name="Soltis D."/>
            <person name="Chen Z.-H."/>
        </authorList>
    </citation>
    <scope>NUCLEOTIDE SEQUENCE</scope>
    <source>
        <strain evidence="25">Whitten #5841</strain>
        <tissue evidence="25">Leaf</tissue>
    </source>
</reference>
<evidence type="ECO:0000313" key="26">
    <source>
        <dbReference type="Proteomes" id="UP000825935"/>
    </source>
</evidence>
<dbReference type="OMA" id="HILIELQ"/>
<dbReference type="GO" id="GO:0004674">
    <property type="term" value="F:protein serine/threonine kinase activity"/>
    <property type="evidence" value="ECO:0007669"/>
    <property type="project" value="UniProtKB-KW"/>
</dbReference>
<evidence type="ECO:0000256" key="7">
    <source>
        <dbReference type="ARBA" id="ARBA00022729"/>
    </source>
</evidence>
<keyword evidence="13 21" id="KW-0472">Membrane</keyword>
<keyword evidence="12 21" id="KW-1133">Transmembrane helix</keyword>
<dbReference type="InterPro" id="IPR036426">
    <property type="entry name" value="Bulb-type_lectin_dom_sf"/>
</dbReference>
<feature type="signal peptide" evidence="22">
    <location>
        <begin position="1"/>
        <end position="23"/>
    </location>
</feature>
<dbReference type="SMART" id="SM00220">
    <property type="entry name" value="S_TKc"/>
    <property type="match status" value="1"/>
</dbReference>
<feature type="domain" description="Protein kinase" evidence="23">
    <location>
        <begin position="560"/>
        <end position="843"/>
    </location>
</feature>
<dbReference type="EC" id="2.7.11.1" evidence="19"/>
<evidence type="ECO:0000256" key="4">
    <source>
        <dbReference type="ARBA" id="ARBA00022553"/>
    </source>
</evidence>
<accession>A0A8T2R5K0</accession>
<evidence type="ECO:0000256" key="22">
    <source>
        <dbReference type="SAM" id="SignalP"/>
    </source>
</evidence>
<dbReference type="InterPro" id="IPR051343">
    <property type="entry name" value="G-type_lectin_kinases/EP1-like"/>
</dbReference>
<evidence type="ECO:0000313" key="25">
    <source>
        <dbReference type="EMBL" id="KAH7291227.1"/>
    </source>
</evidence>
<evidence type="ECO:0000259" key="23">
    <source>
        <dbReference type="PROSITE" id="PS50011"/>
    </source>
</evidence>
<evidence type="ECO:0000256" key="10">
    <source>
        <dbReference type="ARBA" id="ARBA00022777"/>
    </source>
</evidence>
<dbReference type="AlphaFoldDB" id="A0A8T2R5K0"/>
<dbReference type="PROSITE" id="PS50927">
    <property type="entry name" value="BULB_LECTIN"/>
    <property type="match status" value="1"/>
</dbReference>
<evidence type="ECO:0000256" key="17">
    <source>
        <dbReference type="ARBA" id="ARBA00047899"/>
    </source>
</evidence>
<keyword evidence="6 21" id="KW-0812">Transmembrane</keyword>
<dbReference type="InterPro" id="IPR011009">
    <property type="entry name" value="Kinase-like_dom_sf"/>
</dbReference>
<dbReference type="Gene3D" id="1.10.510.10">
    <property type="entry name" value="Transferase(Phosphotransferase) domain 1"/>
    <property type="match status" value="1"/>
</dbReference>
<evidence type="ECO:0000256" key="5">
    <source>
        <dbReference type="ARBA" id="ARBA00022679"/>
    </source>
</evidence>
<dbReference type="EMBL" id="CM035434">
    <property type="protein sequence ID" value="KAH7291227.1"/>
    <property type="molecule type" value="Genomic_DNA"/>
</dbReference>
<dbReference type="GO" id="GO:0030246">
    <property type="term" value="F:carbohydrate binding"/>
    <property type="evidence" value="ECO:0007669"/>
    <property type="project" value="UniProtKB-KW"/>
</dbReference>
<evidence type="ECO:0000256" key="20">
    <source>
        <dbReference type="PROSITE-ProRule" id="PRU10141"/>
    </source>
</evidence>
<comment type="catalytic activity">
    <reaction evidence="17 19">
        <text>L-threonyl-[protein] + ATP = O-phospho-L-threonyl-[protein] + ADP + H(+)</text>
        <dbReference type="Rhea" id="RHEA:46608"/>
        <dbReference type="Rhea" id="RHEA-COMP:11060"/>
        <dbReference type="Rhea" id="RHEA-COMP:11605"/>
        <dbReference type="ChEBI" id="CHEBI:15378"/>
        <dbReference type="ChEBI" id="CHEBI:30013"/>
        <dbReference type="ChEBI" id="CHEBI:30616"/>
        <dbReference type="ChEBI" id="CHEBI:61977"/>
        <dbReference type="ChEBI" id="CHEBI:456216"/>
        <dbReference type="EC" id="2.7.11.1"/>
    </reaction>
</comment>
<dbReference type="InterPro" id="IPR008271">
    <property type="entry name" value="Ser/Thr_kinase_AS"/>
</dbReference>
<evidence type="ECO:0000256" key="12">
    <source>
        <dbReference type="ARBA" id="ARBA00022989"/>
    </source>
</evidence>
<comment type="catalytic activity">
    <reaction evidence="18 19">
        <text>L-seryl-[protein] + ATP = O-phospho-L-seryl-[protein] + ADP + H(+)</text>
        <dbReference type="Rhea" id="RHEA:17989"/>
        <dbReference type="Rhea" id="RHEA-COMP:9863"/>
        <dbReference type="Rhea" id="RHEA-COMP:11604"/>
        <dbReference type="ChEBI" id="CHEBI:15378"/>
        <dbReference type="ChEBI" id="CHEBI:29999"/>
        <dbReference type="ChEBI" id="CHEBI:30616"/>
        <dbReference type="ChEBI" id="CHEBI:83421"/>
        <dbReference type="ChEBI" id="CHEBI:456216"/>
        <dbReference type="EC" id="2.7.11.1"/>
    </reaction>
</comment>
<evidence type="ECO:0000256" key="11">
    <source>
        <dbReference type="ARBA" id="ARBA00022840"/>
    </source>
</evidence>
<dbReference type="InterPro" id="IPR024171">
    <property type="entry name" value="SRK-like_kinase"/>
</dbReference>
<evidence type="ECO:0000259" key="24">
    <source>
        <dbReference type="PROSITE" id="PS50927"/>
    </source>
</evidence>
<keyword evidence="16" id="KW-0325">Glycoprotein</keyword>
<dbReference type="Pfam" id="PF01453">
    <property type="entry name" value="B_lectin"/>
    <property type="match status" value="1"/>
</dbReference>
<keyword evidence="26" id="KW-1185">Reference proteome</keyword>
<dbReference type="SUPFAM" id="SSF56112">
    <property type="entry name" value="Protein kinase-like (PK-like)"/>
    <property type="match status" value="1"/>
</dbReference>
<keyword evidence="8" id="KW-0430">Lectin</keyword>
<dbReference type="OrthoDB" id="1668230at2759"/>
<dbReference type="Pfam" id="PF00069">
    <property type="entry name" value="Pkinase"/>
    <property type="match status" value="1"/>
</dbReference>
<dbReference type="PROSITE" id="PS50011">
    <property type="entry name" value="PROTEIN_KINASE_DOM"/>
    <property type="match status" value="1"/>
</dbReference>
<dbReference type="Gene3D" id="2.90.10.30">
    <property type="match status" value="1"/>
</dbReference>
<dbReference type="SUPFAM" id="SSF51110">
    <property type="entry name" value="alpha-D-mannose-specific plant lectins"/>
    <property type="match status" value="1"/>
</dbReference>
<keyword evidence="4" id="KW-0597">Phosphoprotein</keyword>
<dbReference type="FunFam" id="3.30.200.20:FF:000178">
    <property type="entry name" value="serine/threonine-protein kinase PBS1-like"/>
    <property type="match status" value="1"/>
</dbReference>
<evidence type="ECO:0000256" key="2">
    <source>
        <dbReference type="ARBA" id="ARBA00022527"/>
    </source>
</evidence>
<dbReference type="Gene3D" id="3.30.200.20">
    <property type="entry name" value="Phosphorylase Kinase, domain 1"/>
    <property type="match status" value="1"/>
</dbReference>
<dbReference type="InterPro" id="IPR001480">
    <property type="entry name" value="Bulb-type_lectin_dom"/>
</dbReference>
<keyword evidence="11 19" id="KW-0067">ATP-binding</keyword>
<keyword evidence="3" id="KW-0245">EGF-like domain</keyword>
<dbReference type="PIRSF" id="PIRSF000641">
    <property type="entry name" value="SRK"/>
    <property type="match status" value="1"/>
</dbReference>
<dbReference type="InterPro" id="IPR000719">
    <property type="entry name" value="Prot_kinase_dom"/>
</dbReference>
<evidence type="ECO:0000256" key="13">
    <source>
        <dbReference type="ARBA" id="ARBA00023136"/>
    </source>
</evidence>
<organism evidence="25 26">
    <name type="scientific">Ceratopteris richardii</name>
    <name type="common">Triangle waterfern</name>
    <dbReference type="NCBI Taxonomy" id="49495"/>
    <lineage>
        <taxon>Eukaryota</taxon>
        <taxon>Viridiplantae</taxon>
        <taxon>Streptophyta</taxon>
        <taxon>Embryophyta</taxon>
        <taxon>Tracheophyta</taxon>
        <taxon>Polypodiopsida</taxon>
        <taxon>Polypodiidae</taxon>
        <taxon>Polypodiales</taxon>
        <taxon>Pteridineae</taxon>
        <taxon>Pteridaceae</taxon>
        <taxon>Parkerioideae</taxon>
        <taxon>Ceratopteris</taxon>
    </lineage>
</organism>
<comment type="similarity">
    <text evidence="19">Belongs to the protein kinase superfamily. Ser/Thr protein kinase family.</text>
</comment>
<keyword evidence="15" id="KW-0675">Receptor</keyword>
<evidence type="ECO:0000256" key="8">
    <source>
        <dbReference type="ARBA" id="ARBA00022734"/>
    </source>
</evidence>
<comment type="caution">
    <text evidence="25">The sequence shown here is derived from an EMBL/GenBank/DDBJ whole genome shotgun (WGS) entry which is preliminary data.</text>
</comment>
<evidence type="ECO:0000256" key="14">
    <source>
        <dbReference type="ARBA" id="ARBA00023157"/>
    </source>
</evidence>
<evidence type="ECO:0000256" key="1">
    <source>
        <dbReference type="ARBA" id="ARBA00004479"/>
    </source>
</evidence>
<feature type="domain" description="Bulb-type lectin" evidence="24">
    <location>
        <begin position="87"/>
        <end position="199"/>
    </location>
</feature>
<keyword evidence="14" id="KW-1015">Disulfide bond</keyword>
<evidence type="ECO:0000256" key="18">
    <source>
        <dbReference type="ARBA" id="ARBA00048679"/>
    </source>
</evidence>
<gene>
    <name evidence="25" type="ORF">KP509_29G007500</name>
</gene>
<keyword evidence="10 19" id="KW-0418">Kinase</keyword>
<dbReference type="GO" id="GO:0016020">
    <property type="term" value="C:membrane"/>
    <property type="evidence" value="ECO:0007669"/>
    <property type="project" value="UniProtKB-SubCell"/>
</dbReference>
<evidence type="ECO:0000256" key="15">
    <source>
        <dbReference type="ARBA" id="ARBA00023170"/>
    </source>
</evidence>
<dbReference type="GO" id="GO:0005524">
    <property type="term" value="F:ATP binding"/>
    <property type="evidence" value="ECO:0007669"/>
    <property type="project" value="UniProtKB-UniRule"/>
</dbReference>
<sequence length="897" mass="101368">MRPPSLCAAAFLAFLFLQLHSYAQTSFFYDYFNYFNSSRSLEWNLNDSLSFSNSSFSDYSQFEFFNTGPNTFLPVLLPNFSDSQFLSPYLAYLVFFVPNHPLRRGMLHYNFTLAIIVRDPRTTYYNVIWTANRHAISARFISLRLREDGNLVLVGEDMQTAIWSSDTAGKGVARMSLSERPVSLVLRDRFGKIVWRSADYPTDTIGTSQFLLEGKNLTSWTSARDPSPGRYTLAFESCGLALYMMSPQNPQRYWALNYNDSSLSWKRSCRTPSRSEACISDYYSTIEFNAYDGAQTNCSFSAYYSSFSLYLGSTRVRPVATFLQLQYDGNLRVLSYPPVERRQSTPEGCLLPNSCGPYGLCMGESQCSCLNASFFSPLNSTDSSQGCKPNNKLKCNPSLRAQVIIMLKLDGVDYVANDYTPALNLSSEKKCKEDCEHDCFCLLAFWRKDTNACHHMHEVWSLRGGLNRRVFVTYVKVGISPRTEATAIQTEGTSRKTVIILASVLSALGVVFILVLCHLYRRLSMHNVEEEEDDDDDVLLNATEGLPSRFNYRDVHAITKGFVRQLGKGGFGVVYAGQLLDGTPVAVKKLDSFNQGNKEFKAEVAIMGGISHYNLLRLRGFCAQKGYRFLLYDYMENGSLDQWLFSDDAHRKAQLTWRVRCRIALGIAQGIAYLHNGTRERIIHLDIKPQNILLDSNLEAKVADFGLSRLLKNCETHVMTAMRGTPGYMAPDWLMKGVIDEKCDVFSFGMLLMEIISGRRNLDNSIEPKERMYYPEWAFWQAQADNIAVLTDATLESEDDIRDLRQMIRIAFLCVLEDSTMRPSMPTVVNMLKGLVTAQHLELSRLHQGLLFVLRNPSSLTRTQIEEALQDLGRGGINVEHSSSGVGFISSSTLSGR</sequence>
<evidence type="ECO:0000256" key="16">
    <source>
        <dbReference type="ARBA" id="ARBA00023180"/>
    </source>
</evidence>
<keyword evidence="2 19" id="KW-0723">Serine/threonine-protein kinase</keyword>
<name>A0A8T2R5K0_CERRI</name>
<dbReference type="Proteomes" id="UP000825935">
    <property type="component" value="Chromosome 29"/>
</dbReference>
<evidence type="ECO:0000256" key="21">
    <source>
        <dbReference type="SAM" id="Phobius"/>
    </source>
</evidence>
<feature type="binding site" evidence="20">
    <location>
        <position position="589"/>
    </location>
    <ligand>
        <name>ATP</name>
        <dbReference type="ChEBI" id="CHEBI:30616"/>
    </ligand>
</feature>
<keyword evidence="9 19" id="KW-0547">Nucleotide-binding</keyword>
<dbReference type="InterPro" id="IPR017441">
    <property type="entry name" value="Protein_kinase_ATP_BS"/>
</dbReference>
<keyword evidence="7 22" id="KW-0732">Signal</keyword>
<evidence type="ECO:0000256" key="19">
    <source>
        <dbReference type="PIRNR" id="PIRNR000641"/>
    </source>
</evidence>
<evidence type="ECO:0000256" key="3">
    <source>
        <dbReference type="ARBA" id="ARBA00022536"/>
    </source>
</evidence>
<feature type="chain" id="PRO_5035738837" description="Receptor-like serine/threonine-protein kinase" evidence="22">
    <location>
        <begin position="24"/>
        <end position="897"/>
    </location>
</feature>
<dbReference type="FunFam" id="1.10.510.10:FF:000248">
    <property type="entry name" value="S-receptor-like kinase 5"/>
    <property type="match status" value="1"/>
</dbReference>